<gene>
    <name evidence="2" type="ORF">SAMN05444171_5836</name>
</gene>
<sequence length="98" mass="11150">MKTFYAIATLALLSTSASAEGWDVVERCTYSKFFGRMCTTSYRDAPARDLAQEQEDEKARRALIEKWEAFCKPVRTYDNEGVGRLAYAKKGCEFGRSE</sequence>
<feature type="signal peptide" evidence="1">
    <location>
        <begin position="1"/>
        <end position="19"/>
    </location>
</feature>
<evidence type="ECO:0000313" key="2">
    <source>
        <dbReference type="EMBL" id="SED97303.1"/>
    </source>
</evidence>
<dbReference type="RefSeq" id="WP_074826333.1">
    <property type="nucleotide sequence ID" value="NZ_FNTI01000001.1"/>
</dbReference>
<feature type="chain" id="PRO_5010252885" evidence="1">
    <location>
        <begin position="20"/>
        <end position="98"/>
    </location>
</feature>
<dbReference type="Proteomes" id="UP000183208">
    <property type="component" value="Unassembled WGS sequence"/>
</dbReference>
<dbReference type="EMBL" id="FNTI01000001">
    <property type="protein sequence ID" value="SED97303.1"/>
    <property type="molecule type" value="Genomic_DNA"/>
</dbReference>
<organism evidence="2 3">
    <name type="scientific">Bradyrhizobium lablabi</name>
    <dbReference type="NCBI Taxonomy" id="722472"/>
    <lineage>
        <taxon>Bacteria</taxon>
        <taxon>Pseudomonadati</taxon>
        <taxon>Pseudomonadota</taxon>
        <taxon>Alphaproteobacteria</taxon>
        <taxon>Hyphomicrobiales</taxon>
        <taxon>Nitrobacteraceae</taxon>
        <taxon>Bradyrhizobium</taxon>
    </lineage>
</organism>
<proteinExistence type="predicted"/>
<dbReference type="AlphaFoldDB" id="A0A1H5F1X9"/>
<evidence type="ECO:0000313" key="3">
    <source>
        <dbReference type="Proteomes" id="UP000183208"/>
    </source>
</evidence>
<accession>A0A1H5F1X9</accession>
<keyword evidence="1" id="KW-0732">Signal</keyword>
<protein>
    <submittedName>
        <fullName evidence="2">Uncharacterized protein</fullName>
    </submittedName>
</protein>
<name>A0A1H5F1X9_9BRAD</name>
<evidence type="ECO:0000256" key="1">
    <source>
        <dbReference type="SAM" id="SignalP"/>
    </source>
</evidence>
<dbReference type="OrthoDB" id="8236118at2"/>
<reference evidence="2 3" key="1">
    <citation type="submission" date="2016-10" db="EMBL/GenBank/DDBJ databases">
        <authorList>
            <person name="de Groot N.N."/>
        </authorList>
    </citation>
    <scope>NUCLEOTIDE SEQUENCE [LARGE SCALE GENOMIC DNA]</scope>
    <source>
        <strain evidence="2 3">GAS522</strain>
    </source>
</reference>